<evidence type="ECO:0000313" key="2">
    <source>
        <dbReference type="Proteomes" id="UP000015241"/>
    </source>
</evidence>
<feature type="non-terminal residue" evidence="1">
    <location>
        <position position="1"/>
    </location>
</feature>
<protein>
    <submittedName>
        <fullName evidence="1">Uncharacterized protein</fullName>
    </submittedName>
</protein>
<dbReference type="eggNOG" id="ENOG502SHSB">
    <property type="taxonomic scope" value="Eukaryota"/>
</dbReference>
<proteinExistence type="predicted"/>
<dbReference type="InParanoid" id="S8F345"/>
<dbReference type="AlphaFoldDB" id="S8F345"/>
<reference evidence="1 2" key="1">
    <citation type="journal article" date="2012" name="Science">
        <title>The Paleozoic origin of enzymatic lignin decomposition reconstructed from 31 fungal genomes.</title>
        <authorList>
            <person name="Floudas D."/>
            <person name="Binder M."/>
            <person name="Riley R."/>
            <person name="Barry K."/>
            <person name="Blanchette R.A."/>
            <person name="Henrissat B."/>
            <person name="Martinez A.T."/>
            <person name="Otillar R."/>
            <person name="Spatafora J.W."/>
            <person name="Yadav J.S."/>
            <person name="Aerts A."/>
            <person name="Benoit I."/>
            <person name="Boyd A."/>
            <person name="Carlson A."/>
            <person name="Copeland A."/>
            <person name="Coutinho P.M."/>
            <person name="de Vries R.P."/>
            <person name="Ferreira P."/>
            <person name="Findley K."/>
            <person name="Foster B."/>
            <person name="Gaskell J."/>
            <person name="Glotzer D."/>
            <person name="Gorecki P."/>
            <person name="Heitman J."/>
            <person name="Hesse C."/>
            <person name="Hori C."/>
            <person name="Igarashi K."/>
            <person name="Jurgens J.A."/>
            <person name="Kallen N."/>
            <person name="Kersten P."/>
            <person name="Kohler A."/>
            <person name="Kuees U."/>
            <person name="Kumar T.K.A."/>
            <person name="Kuo A."/>
            <person name="LaButti K."/>
            <person name="Larrondo L.F."/>
            <person name="Lindquist E."/>
            <person name="Ling A."/>
            <person name="Lombard V."/>
            <person name="Lucas S."/>
            <person name="Lundell T."/>
            <person name="Martin R."/>
            <person name="McLaughlin D.J."/>
            <person name="Morgenstern I."/>
            <person name="Morin E."/>
            <person name="Murat C."/>
            <person name="Nagy L.G."/>
            <person name="Nolan M."/>
            <person name="Ohm R.A."/>
            <person name="Patyshakuliyeva A."/>
            <person name="Rokas A."/>
            <person name="Ruiz-Duenas F.J."/>
            <person name="Sabat G."/>
            <person name="Salamov A."/>
            <person name="Samejima M."/>
            <person name="Schmutz J."/>
            <person name="Slot J.C."/>
            <person name="St John F."/>
            <person name="Stenlid J."/>
            <person name="Sun H."/>
            <person name="Sun S."/>
            <person name="Syed K."/>
            <person name="Tsang A."/>
            <person name="Wiebenga A."/>
            <person name="Young D."/>
            <person name="Pisabarro A."/>
            <person name="Eastwood D.C."/>
            <person name="Martin F."/>
            <person name="Cullen D."/>
            <person name="Grigoriev I.V."/>
            <person name="Hibbett D.S."/>
        </authorList>
    </citation>
    <scope>NUCLEOTIDE SEQUENCE</scope>
    <source>
        <strain evidence="2">FP-58527</strain>
    </source>
</reference>
<dbReference type="Proteomes" id="UP000015241">
    <property type="component" value="Unassembled WGS sequence"/>
</dbReference>
<keyword evidence="2" id="KW-1185">Reference proteome</keyword>
<dbReference type="EMBL" id="KE504281">
    <property type="protein sequence ID" value="EPS93359.1"/>
    <property type="molecule type" value="Genomic_DNA"/>
</dbReference>
<evidence type="ECO:0000313" key="1">
    <source>
        <dbReference type="EMBL" id="EPS93359.1"/>
    </source>
</evidence>
<sequence>QELHVSGYVVHPFWRHLPYTNIHSSMTPDVLHQLYQGVVKHVVEWSTGLLDKRELDRRIRCLPPAYGTRHFRNGITALSQVSGTERKHMARILLACLVGKIPVKAVLIFRALLDFIYLAQYTAHDDETFKYMEEALKTYHKNKDVLIKLGIRKHMNIPKIHSLHHYIESIKMLGATDNYNTEAFERLHIDYAKKGWRASNHRDTRPQMVHWLACQEKMILLSSSIHRWLVCSGRESADPSKNADTEDDEPTFPTKTRIKIFKHPSAPLQPLPIIEDSHHAPGFTDSLAQYIYQLKNGRPLTSPQLLNATNNMPFNYLDVIHSFKFAPDSLNDDTSETDTIKAKPVKGHQPARFDTAVVLNSEDAEATGLQGKSFFTHPIDLH</sequence>
<organism evidence="1 2">
    <name type="scientific">Fomitopsis schrenkii</name>
    <name type="common">Brown rot fungus</name>
    <dbReference type="NCBI Taxonomy" id="2126942"/>
    <lineage>
        <taxon>Eukaryota</taxon>
        <taxon>Fungi</taxon>
        <taxon>Dikarya</taxon>
        <taxon>Basidiomycota</taxon>
        <taxon>Agaricomycotina</taxon>
        <taxon>Agaricomycetes</taxon>
        <taxon>Polyporales</taxon>
        <taxon>Fomitopsis</taxon>
    </lineage>
</organism>
<dbReference type="OrthoDB" id="3232941at2759"/>
<gene>
    <name evidence="1" type="ORF">FOMPIDRAFT_1082348</name>
</gene>
<accession>S8F345</accession>
<dbReference type="STRING" id="743788.S8F345"/>
<name>S8F345_FOMSC</name>
<dbReference type="HOGENOM" id="CLU_006344_0_1_1"/>
<dbReference type="Pfam" id="PF18759">
    <property type="entry name" value="Plavaka"/>
    <property type="match status" value="1"/>
</dbReference>
<feature type="non-terminal residue" evidence="1">
    <location>
        <position position="382"/>
    </location>
</feature>
<dbReference type="InterPro" id="IPR041078">
    <property type="entry name" value="Plavaka"/>
</dbReference>